<feature type="compositionally biased region" description="Basic and acidic residues" evidence="1">
    <location>
        <begin position="1"/>
        <end position="10"/>
    </location>
</feature>
<accession>A0A9D3N922</accession>
<dbReference type="Proteomes" id="UP000824219">
    <property type="component" value="Linkage Group LG22"/>
</dbReference>
<name>A0A9D3N922_9TELE</name>
<reference evidence="2 3" key="1">
    <citation type="submission" date="2021-06" db="EMBL/GenBank/DDBJ databases">
        <title>Chromosome-level genome assembly of the red-tail catfish (Hemibagrus wyckioides).</title>
        <authorList>
            <person name="Shao F."/>
        </authorList>
    </citation>
    <scope>NUCLEOTIDE SEQUENCE [LARGE SCALE GENOMIC DNA]</scope>
    <source>
        <strain evidence="2">EC202008001</strain>
        <tissue evidence="2">Blood</tissue>
    </source>
</reference>
<protein>
    <submittedName>
        <fullName evidence="2">Uncharacterized protein</fullName>
    </submittedName>
</protein>
<evidence type="ECO:0000256" key="1">
    <source>
        <dbReference type="SAM" id="MobiDB-lite"/>
    </source>
</evidence>
<dbReference type="AlphaFoldDB" id="A0A9D3N922"/>
<feature type="compositionally biased region" description="Low complexity" evidence="1">
    <location>
        <begin position="99"/>
        <end position="113"/>
    </location>
</feature>
<sequence length="119" mass="13488">MERVEREKRRGGVAAEKTSEDYRHSRKRWRKKNEFCQESLSLEDETETAGGSGSNRNADPLQQQQQQQACSAPAQRDAPLALGPQDRQHSERVQRSVYLLLHSSSSSLAPLAPRTKKQD</sequence>
<feature type="region of interest" description="Disordered" evidence="1">
    <location>
        <begin position="1"/>
        <end position="119"/>
    </location>
</feature>
<keyword evidence="3" id="KW-1185">Reference proteome</keyword>
<gene>
    <name evidence="2" type="ORF">KOW79_017899</name>
</gene>
<evidence type="ECO:0000313" key="3">
    <source>
        <dbReference type="Proteomes" id="UP000824219"/>
    </source>
</evidence>
<proteinExistence type="predicted"/>
<organism evidence="2 3">
    <name type="scientific">Hemibagrus wyckioides</name>
    <dbReference type="NCBI Taxonomy" id="337641"/>
    <lineage>
        <taxon>Eukaryota</taxon>
        <taxon>Metazoa</taxon>
        <taxon>Chordata</taxon>
        <taxon>Craniata</taxon>
        <taxon>Vertebrata</taxon>
        <taxon>Euteleostomi</taxon>
        <taxon>Actinopterygii</taxon>
        <taxon>Neopterygii</taxon>
        <taxon>Teleostei</taxon>
        <taxon>Ostariophysi</taxon>
        <taxon>Siluriformes</taxon>
        <taxon>Bagridae</taxon>
        <taxon>Hemibagrus</taxon>
    </lineage>
</organism>
<dbReference type="EMBL" id="JAHKSW010000022">
    <property type="protein sequence ID" value="KAG7318144.1"/>
    <property type="molecule type" value="Genomic_DNA"/>
</dbReference>
<comment type="caution">
    <text evidence="2">The sequence shown here is derived from an EMBL/GenBank/DDBJ whole genome shotgun (WGS) entry which is preliminary data.</text>
</comment>
<evidence type="ECO:0000313" key="2">
    <source>
        <dbReference type="EMBL" id="KAG7318144.1"/>
    </source>
</evidence>